<keyword evidence="1 5" id="KW-0489">Methyltransferase</keyword>
<feature type="binding site" evidence="5">
    <location>
        <position position="98"/>
    </location>
    <ligand>
        <name>S-adenosyl-L-methionine</name>
        <dbReference type="ChEBI" id="CHEBI:59789"/>
    </ligand>
</feature>
<keyword evidence="4 5" id="KW-0694">RNA-binding</keyword>
<dbReference type="InterPro" id="IPR001737">
    <property type="entry name" value="KsgA/Erm"/>
</dbReference>
<sequence length="255" mass="29845">MKKQTKLGQNFLIDHTIIKKIIQTSRINKDDVIYEVGTGKGILTTELCKISKYVHSFELDSILYSRCKRNLTHKNLELLNLDGFNEHLAIPFDVFFSSLPYYESRNAVTWLCQRDFRKGIILLQREFVEKLLSKPGEKNYRAISILSQYRFSIKMLLDVPYTSFSPSPKVESVLIEICPRTSPLSNKVIKDIQFLLSFRKKTISFIVNYFKKNYNRNFDGFDYNEFGKNKLVNLSPVDIVRFSTYLNNGTFNTKR</sequence>
<dbReference type="EMBL" id="VOAH01000009">
    <property type="protein sequence ID" value="TVP40114.1"/>
    <property type="molecule type" value="Genomic_DNA"/>
</dbReference>
<feature type="binding site" evidence="5">
    <location>
        <position position="37"/>
    </location>
    <ligand>
        <name>S-adenosyl-L-methionine</name>
        <dbReference type="ChEBI" id="CHEBI:59789"/>
    </ligand>
</feature>
<dbReference type="PROSITE" id="PS51689">
    <property type="entry name" value="SAM_RNA_A_N6_MT"/>
    <property type="match status" value="1"/>
</dbReference>
<reference evidence="7 8" key="1">
    <citation type="journal article" date="2019" name="Front. Microbiol.">
        <title>Ammonia Oxidation by the Arctic Terrestrial Thaumarchaeote Candidatus Nitrosocosmicus arcticus Is Stimulated by Increasing Temperatures.</title>
        <authorList>
            <person name="Alves R.J.E."/>
            <person name="Kerou M."/>
            <person name="Zappe A."/>
            <person name="Bittner R."/>
            <person name="Abby S.S."/>
            <person name="Schmidt H.A."/>
            <person name="Pfeifer K."/>
            <person name="Schleper C."/>
        </authorList>
    </citation>
    <scope>NUCLEOTIDE SEQUENCE [LARGE SCALE GENOMIC DNA]</scope>
    <source>
        <strain evidence="7 8">Kfb</strain>
    </source>
</reference>
<dbReference type="PROSITE" id="PS01131">
    <property type="entry name" value="RRNA_A_DIMETH"/>
    <property type="match status" value="1"/>
</dbReference>
<feature type="binding site" evidence="5">
    <location>
        <position position="12"/>
    </location>
    <ligand>
        <name>S-adenosyl-L-methionine</name>
        <dbReference type="ChEBI" id="CHEBI:59789"/>
    </ligand>
</feature>
<comment type="similarity">
    <text evidence="5">Belongs to the class I-like SAM-binding methyltransferase superfamily. rRNA adenine N(6)-methyltransferase family.</text>
</comment>
<dbReference type="OrthoDB" id="9883at2157"/>
<feature type="binding site" evidence="5">
    <location>
        <position position="82"/>
    </location>
    <ligand>
        <name>S-adenosyl-L-methionine</name>
        <dbReference type="ChEBI" id="CHEBI:59789"/>
    </ligand>
</feature>
<dbReference type="AlphaFoldDB" id="A0A557SU21"/>
<dbReference type="SUPFAM" id="SSF53335">
    <property type="entry name" value="S-adenosyl-L-methionine-dependent methyltransferases"/>
    <property type="match status" value="1"/>
</dbReference>
<evidence type="ECO:0000256" key="2">
    <source>
        <dbReference type="ARBA" id="ARBA00022679"/>
    </source>
</evidence>
<evidence type="ECO:0000256" key="4">
    <source>
        <dbReference type="ARBA" id="ARBA00022884"/>
    </source>
</evidence>
<dbReference type="InterPro" id="IPR020596">
    <property type="entry name" value="rRNA_Ade_Mease_Trfase_CS"/>
</dbReference>
<keyword evidence="8" id="KW-1185">Reference proteome</keyword>
<keyword evidence="3 5" id="KW-0949">S-adenosyl-L-methionine</keyword>
<organism evidence="7 8">
    <name type="scientific">Candidatus Nitrosocosmicus arcticus</name>
    <dbReference type="NCBI Taxonomy" id="2035267"/>
    <lineage>
        <taxon>Archaea</taxon>
        <taxon>Nitrososphaerota</taxon>
        <taxon>Nitrososphaeria</taxon>
        <taxon>Nitrososphaerales</taxon>
        <taxon>Nitrososphaeraceae</taxon>
        <taxon>Candidatus Nitrosocosmicus</taxon>
    </lineage>
</organism>
<dbReference type="PANTHER" id="PTHR11727:SF7">
    <property type="entry name" value="DIMETHYLADENOSINE TRANSFERASE-RELATED"/>
    <property type="match status" value="1"/>
</dbReference>
<dbReference type="InterPro" id="IPR029063">
    <property type="entry name" value="SAM-dependent_MTases_sf"/>
</dbReference>
<dbReference type="CDD" id="cd02440">
    <property type="entry name" value="AdoMet_MTases"/>
    <property type="match status" value="1"/>
</dbReference>
<dbReference type="InterPro" id="IPR020598">
    <property type="entry name" value="rRNA_Ade_methylase_Trfase_N"/>
</dbReference>
<feature type="domain" description="Ribosomal RNA adenine methylase transferase N-terminal" evidence="6">
    <location>
        <begin position="17"/>
        <end position="181"/>
    </location>
</feature>
<feature type="binding site" evidence="5">
    <location>
        <position position="10"/>
    </location>
    <ligand>
        <name>S-adenosyl-L-methionine</name>
        <dbReference type="ChEBI" id="CHEBI:59789"/>
    </ligand>
</feature>
<dbReference type="Proteomes" id="UP000315289">
    <property type="component" value="Unassembled WGS sequence"/>
</dbReference>
<proteinExistence type="inferred from homology"/>
<evidence type="ECO:0000256" key="1">
    <source>
        <dbReference type="ARBA" id="ARBA00022603"/>
    </source>
</evidence>
<dbReference type="EC" id="2.1.1.-" evidence="7"/>
<dbReference type="GO" id="GO:0000179">
    <property type="term" value="F:rRNA (adenine-N6,N6-)-dimethyltransferase activity"/>
    <property type="evidence" value="ECO:0007669"/>
    <property type="project" value="UniProtKB-UniRule"/>
</dbReference>
<evidence type="ECO:0000313" key="8">
    <source>
        <dbReference type="Proteomes" id="UP000315289"/>
    </source>
</evidence>
<comment type="caution">
    <text evidence="7">The sequence shown here is derived from an EMBL/GenBank/DDBJ whole genome shotgun (WGS) entry which is preliminary data.</text>
</comment>
<evidence type="ECO:0000256" key="5">
    <source>
        <dbReference type="PROSITE-ProRule" id="PRU01026"/>
    </source>
</evidence>
<dbReference type="Gene3D" id="3.40.50.150">
    <property type="entry name" value="Vaccinia Virus protein VP39"/>
    <property type="match status" value="1"/>
</dbReference>
<protein>
    <submittedName>
        <fullName evidence="7">Putative ribosomal RNA small subunit methyltransferase A</fullName>
        <ecNumber evidence="7">2.1.1.-</ecNumber>
    </submittedName>
</protein>
<keyword evidence="2 5" id="KW-0808">Transferase</keyword>
<evidence type="ECO:0000259" key="6">
    <source>
        <dbReference type="SMART" id="SM00650"/>
    </source>
</evidence>
<dbReference type="Pfam" id="PF00398">
    <property type="entry name" value="RrnaAD"/>
    <property type="match status" value="1"/>
</dbReference>
<gene>
    <name evidence="7" type="primary">rsmA</name>
    <name evidence="7" type="ORF">NARC_90019</name>
</gene>
<dbReference type="PANTHER" id="PTHR11727">
    <property type="entry name" value="DIMETHYLADENOSINE TRANSFERASE"/>
    <property type="match status" value="1"/>
</dbReference>
<dbReference type="GO" id="GO:0003723">
    <property type="term" value="F:RNA binding"/>
    <property type="evidence" value="ECO:0007669"/>
    <property type="project" value="UniProtKB-UniRule"/>
</dbReference>
<dbReference type="RefSeq" id="WP_186434193.1">
    <property type="nucleotide sequence ID" value="NZ_ML675585.1"/>
</dbReference>
<name>A0A557SU21_9ARCH</name>
<feature type="binding site" evidence="5">
    <location>
        <position position="58"/>
    </location>
    <ligand>
        <name>S-adenosyl-L-methionine</name>
        <dbReference type="ChEBI" id="CHEBI:59789"/>
    </ligand>
</feature>
<evidence type="ECO:0000256" key="3">
    <source>
        <dbReference type="ARBA" id="ARBA00022691"/>
    </source>
</evidence>
<evidence type="ECO:0000313" key="7">
    <source>
        <dbReference type="EMBL" id="TVP40114.1"/>
    </source>
</evidence>
<dbReference type="SMART" id="SM00650">
    <property type="entry name" value="rADc"/>
    <property type="match status" value="1"/>
</dbReference>
<accession>A0A557SU21</accession>